<reference evidence="1 2" key="1">
    <citation type="submission" date="2013-06" db="EMBL/GenBank/DDBJ databases">
        <title>Comparative analysis of genomes of multi-drug Acinetobacter sp. from Colombian Hospitals.</title>
        <authorList>
            <person name="Barreto-Hernandez E."/>
            <person name="Gonzalez E.B."/>
            <person name="Cepeda L.A."/>
            <person name="Valenzuela E.M."/>
            <person name="Falquet L."/>
            <person name="Reguero M.T."/>
            <person name="Mantilla R."/>
        </authorList>
    </citation>
    <scope>NUCLEOTIDE SEQUENCE [LARGE SCALE GENOMIC DNA]</scope>
    <source>
        <strain evidence="1 2">28F</strain>
    </source>
</reference>
<gene>
    <name evidence="1" type="ORF">ANICBIBUN_14062</name>
</gene>
<dbReference type="EMBL" id="CBSD020000064">
    <property type="protein sequence ID" value="CDG75779.1"/>
    <property type="molecule type" value="Genomic_DNA"/>
</dbReference>
<dbReference type="AlphaFoldDB" id="A0AA36KBS3"/>
<sequence>MSLDAAFLHRKKVSTAQLENVEAFLAVEITIFLWPKLFFIK</sequence>
<proteinExistence type="predicted"/>
<name>A0AA36KBS3_ACINO</name>
<dbReference type="Proteomes" id="UP000019193">
    <property type="component" value="Unassembled WGS sequence"/>
</dbReference>
<evidence type="ECO:0000313" key="2">
    <source>
        <dbReference type="Proteomes" id="UP000019193"/>
    </source>
</evidence>
<accession>A0AA36KBS3</accession>
<keyword evidence="2" id="KW-1185">Reference proteome</keyword>
<protein>
    <submittedName>
        <fullName evidence="1">Uncharacterized protein</fullName>
    </submittedName>
</protein>
<organism evidence="1 2">
    <name type="scientific">Acinetobacter nosocomialis 28F</name>
    <dbReference type="NCBI Taxonomy" id="1147131"/>
    <lineage>
        <taxon>Bacteria</taxon>
        <taxon>Pseudomonadati</taxon>
        <taxon>Pseudomonadota</taxon>
        <taxon>Gammaproteobacteria</taxon>
        <taxon>Moraxellales</taxon>
        <taxon>Moraxellaceae</taxon>
        <taxon>Acinetobacter</taxon>
        <taxon>Acinetobacter calcoaceticus/baumannii complex</taxon>
    </lineage>
</organism>
<evidence type="ECO:0000313" key="1">
    <source>
        <dbReference type="EMBL" id="CDG75779.1"/>
    </source>
</evidence>
<comment type="caution">
    <text evidence="1">The sequence shown here is derived from an EMBL/GenBank/DDBJ whole genome shotgun (WGS) entry which is preliminary data.</text>
</comment>